<organism evidence="1 2">
    <name type="scientific">Flavobacterium jumunjinense</name>
    <dbReference type="NCBI Taxonomy" id="998845"/>
    <lineage>
        <taxon>Bacteria</taxon>
        <taxon>Pseudomonadati</taxon>
        <taxon>Bacteroidota</taxon>
        <taxon>Flavobacteriia</taxon>
        <taxon>Flavobacteriales</taxon>
        <taxon>Flavobacteriaceae</taxon>
        <taxon>Flavobacterium</taxon>
    </lineage>
</organism>
<dbReference type="InterPro" id="IPR036412">
    <property type="entry name" value="HAD-like_sf"/>
</dbReference>
<accession>A0ABV5GRT5</accession>
<dbReference type="InterPro" id="IPR006439">
    <property type="entry name" value="HAD-SF_hydro_IA"/>
</dbReference>
<dbReference type="SUPFAM" id="SSF56784">
    <property type="entry name" value="HAD-like"/>
    <property type="match status" value="1"/>
</dbReference>
<dbReference type="SFLD" id="SFLDS00003">
    <property type="entry name" value="Haloacid_Dehalogenase"/>
    <property type="match status" value="1"/>
</dbReference>
<dbReference type="Gene3D" id="3.40.50.1000">
    <property type="entry name" value="HAD superfamily/HAD-like"/>
    <property type="match status" value="1"/>
</dbReference>
<evidence type="ECO:0000313" key="2">
    <source>
        <dbReference type="Proteomes" id="UP001589607"/>
    </source>
</evidence>
<name>A0ABV5GRT5_9FLAO</name>
<comment type="caution">
    <text evidence="1">The sequence shown here is derived from an EMBL/GenBank/DDBJ whole genome shotgun (WGS) entry which is preliminary data.</text>
</comment>
<keyword evidence="2" id="KW-1185">Reference proteome</keyword>
<proteinExistence type="predicted"/>
<dbReference type="InterPro" id="IPR051828">
    <property type="entry name" value="HAD-like_hydrolase_domain"/>
</dbReference>
<dbReference type="PANTHER" id="PTHR46191:SF2">
    <property type="entry name" value="HALOACID DEHALOGENASE-LIKE HYDROLASE DOMAIN-CONTAINING PROTEIN 3"/>
    <property type="match status" value="1"/>
</dbReference>
<dbReference type="InterPro" id="IPR041492">
    <property type="entry name" value="HAD_2"/>
</dbReference>
<dbReference type="EMBL" id="JBHMEY010000060">
    <property type="protein sequence ID" value="MFB9097696.1"/>
    <property type="molecule type" value="Genomic_DNA"/>
</dbReference>
<protein>
    <submittedName>
        <fullName evidence="1">HAD family hydrolase</fullName>
        <ecNumber evidence="1">3.1.3.-</ecNumber>
    </submittedName>
</protein>
<dbReference type="RefSeq" id="WP_236455181.1">
    <property type="nucleotide sequence ID" value="NZ_CBCSGE010000004.1"/>
</dbReference>
<reference evidence="1 2" key="1">
    <citation type="submission" date="2024-09" db="EMBL/GenBank/DDBJ databases">
        <authorList>
            <person name="Sun Q."/>
            <person name="Mori K."/>
        </authorList>
    </citation>
    <scope>NUCLEOTIDE SEQUENCE [LARGE SCALE GENOMIC DNA]</scope>
    <source>
        <strain evidence="1 2">CECT 7955</strain>
    </source>
</reference>
<dbReference type="EC" id="3.1.3.-" evidence="1"/>
<sequence length="220" mass="25978">MNLKYKKYDHISFDLWLTIIKSNPEFKSKRNQLFKDFFNIESSIVEVSQKIRYFDLLCNKINEKTGLNIDTFEIYYLILSSLDVNIEVIDTNVLTDFYLKTEELFLEYKPQLLFENIKELFEEIKNNGTTMNILSNTAFIKGTTLRKILNHYEIDKYFLFQIYSDECEFSKPNNSIFDLVYQQVNKNKKTDKSKILHVGDNSVADFNGAKSFGFDAHLIQ</sequence>
<keyword evidence="1" id="KW-0378">Hydrolase</keyword>
<dbReference type="Gene3D" id="1.10.150.400">
    <property type="match status" value="1"/>
</dbReference>
<dbReference type="InterPro" id="IPR023214">
    <property type="entry name" value="HAD_sf"/>
</dbReference>
<dbReference type="SFLD" id="SFLDG01129">
    <property type="entry name" value="C1.5:_HAD__Beta-PGM__Phosphata"/>
    <property type="match status" value="1"/>
</dbReference>
<dbReference type="Proteomes" id="UP001589607">
    <property type="component" value="Unassembled WGS sequence"/>
</dbReference>
<dbReference type="PANTHER" id="PTHR46191">
    <property type="match status" value="1"/>
</dbReference>
<dbReference type="NCBIfam" id="TIGR01549">
    <property type="entry name" value="HAD-SF-IA-v1"/>
    <property type="match status" value="1"/>
</dbReference>
<evidence type="ECO:0000313" key="1">
    <source>
        <dbReference type="EMBL" id="MFB9097696.1"/>
    </source>
</evidence>
<dbReference type="GO" id="GO:0016787">
    <property type="term" value="F:hydrolase activity"/>
    <property type="evidence" value="ECO:0007669"/>
    <property type="project" value="UniProtKB-KW"/>
</dbReference>
<dbReference type="Pfam" id="PF13419">
    <property type="entry name" value="HAD_2"/>
    <property type="match status" value="1"/>
</dbReference>
<gene>
    <name evidence="1" type="ORF">ACFFVF_14330</name>
</gene>